<comment type="caution">
    <text evidence="1">The sequence shown here is derived from an EMBL/GenBank/DDBJ whole genome shotgun (WGS) entry which is preliminary data.</text>
</comment>
<organism evidence="1 2">
    <name type="scientific">Trifolium pratense</name>
    <name type="common">Red clover</name>
    <dbReference type="NCBI Taxonomy" id="57577"/>
    <lineage>
        <taxon>Eukaryota</taxon>
        <taxon>Viridiplantae</taxon>
        <taxon>Streptophyta</taxon>
        <taxon>Embryophyta</taxon>
        <taxon>Tracheophyta</taxon>
        <taxon>Spermatophyta</taxon>
        <taxon>Magnoliopsida</taxon>
        <taxon>eudicotyledons</taxon>
        <taxon>Gunneridae</taxon>
        <taxon>Pentapetalae</taxon>
        <taxon>rosids</taxon>
        <taxon>fabids</taxon>
        <taxon>Fabales</taxon>
        <taxon>Fabaceae</taxon>
        <taxon>Papilionoideae</taxon>
        <taxon>50 kb inversion clade</taxon>
        <taxon>NPAAA clade</taxon>
        <taxon>Hologalegina</taxon>
        <taxon>IRL clade</taxon>
        <taxon>Trifolieae</taxon>
        <taxon>Trifolium</taxon>
    </lineage>
</organism>
<dbReference type="EMBL" id="CASHSV030000615">
    <property type="protein sequence ID" value="CAJ2670530.1"/>
    <property type="molecule type" value="Genomic_DNA"/>
</dbReference>
<proteinExistence type="predicted"/>
<gene>
    <name evidence="1" type="ORF">MILVUS5_LOCUS34553</name>
</gene>
<dbReference type="Proteomes" id="UP001177021">
    <property type="component" value="Unassembled WGS sequence"/>
</dbReference>
<protein>
    <submittedName>
        <fullName evidence="1">Uncharacterized protein</fullName>
    </submittedName>
</protein>
<reference evidence="1" key="1">
    <citation type="submission" date="2023-10" db="EMBL/GenBank/DDBJ databases">
        <authorList>
            <person name="Rodriguez Cubillos JULIANA M."/>
            <person name="De Vega J."/>
        </authorList>
    </citation>
    <scope>NUCLEOTIDE SEQUENCE</scope>
</reference>
<evidence type="ECO:0000313" key="2">
    <source>
        <dbReference type="Proteomes" id="UP001177021"/>
    </source>
</evidence>
<name>A0ACB0LLW3_TRIPR</name>
<accession>A0ACB0LLW3</accession>
<evidence type="ECO:0000313" key="1">
    <source>
        <dbReference type="EMBL" id="CAJ2670530.1"/>
    </source>
</evidence>
<sequence length="841" mass="96198">MADLFSGGAVGALMGETVKYALQTIKKGKEFRPTLETNIETLDALVPLVEKMKGFNDLLDRPSEEIERLEKHMREGKEIVEESKKFTWRKFFSFPGQQVKLKKQDDKLKRDLSVIVQAENKRDLMEVLTKVNAIFEFLMKNLGQFDDDGKQIRGLFGAPDEPQCKGMDESLSKLKIEMMKDGVSVHVLTGLGGSGKSTLAKKLCWDPQIKGKFGGNIFFVTVSKTPNWKIIAQTLFEYCGRRVPEFNNDEDAINRVKHLLSKVGRNPILLVLDDVWPGSECLVEKFKFQMADYKILVTSRVAFRRFGTPFPLDPLDLDHAVSLFHHYSQLNESSSYMPDKNLVREIVKGCKGSPLALQVIAGSLCKQPIEIWKNMKEHFQNQSILESKRYFPSDSTDTDLLCRLQQSLDILEDINEKECFVDLGLFAEDQRIPVTVLIDMWATLYNLDEDGTQAMAIVHNLNTRNLINVIATRKVATETDMYYNNHYVMMHDLLRELAIHQSKEEPFEQRKRLTIDLNGDDRPNWWIVPDQQGMISRMYSFITGMLVKQKQLKVSARILSISTDETFSSDWCDMQPDEAEVLVLNLRSDQYSLPDFTQKMSKLEVLIVTNYGFHCSELTKFEMLGFLSNLKRIRLEKVSVPCLCILKNLQKLSLHMCNTRNAFESCDIQISDAMPNLVELSIDYCKDLIKLPDGLCNITTLKKLSITNCHNLSAMPHDIGKLENLEVLRLCSCSDLKEMPKYVAGLNKLCCLDISNCVNLSKLPKDIGELQKLEKLSMKGCSNLSGLPNSVIKFGNLKHEMHVICDEERAALWEQYPNIPNLRIDMLKEDINLNWLHRTRS</sequence>
<keyword evidence="2" id="KW-1185">Reference proteome</keyword>